<evidence type="ECO:0000256" key="1">
    <source>
        <dbReference type="ARBA" id="ARBA00009083"/>
    </source>
</evidence>
<dbReference type="InterPro" id="IPR001209">
    <property type="entry name" value="Ribosomal_uS14"/>
</dbReference>
<dbReference type="PROSITE" id="PS00527">
    <property type="entry name" value="RIBOSOMAL_S14"/>
    <property type="match status" value="1"/>
</dbReference>
<dbReference type="PANTHER" id="PTHR19836">
    <property type="entry name" value="30S RIBOSOMAL PROTEIN S14"/>
    <property type="match status" value="1"/>
</dbReference>
<dbReference type="GO" id="GO:0006412">
    <property type="term" value="P:translation"/>
    <property type="evidence" value="ECO:0007669"/>
    <property type="project" value="InterPro"/>
</dbReference>
<dbReference type="Gene3D" id="1.10.287.1480">
    <property type="match status" value="1"/>
</dbReference>
<organism evidence="4">
    <name type="scientific">Diphylleia rotans</name>
    <dbReference type="NCBI Taxonomy" id="190327"/>
    <lineage>
        <taxon>Eukaryota</taxon>
        <taxon>CRuMs</taxon>
        <taxon>Collodictyonidae</taxon>
        <taxon>Diphylleia</taxon>
    </lineage>
</organism>
<reference evidence="4" key="1">
    <citation type="submission" date="2015-10" db="EMBL/GenBank/DDBJ databases">
        <title>The mitochondrial genome of Diphylleia rotans.</title>
        <authorList>
            <person name="Kamikawa R."/>
            <person name="Roger A.J."/>
        </authorList>
    </citation>
    <scope>NUCLEOTIDE SEQUENCE</scope>
    <source>
        <strain evidence="4">NIES-3764</strain>
    </source>
</reference>
<evidence type="ECO:0000313" key="4">
    <source>
        <dbReference type="EMBL" id="BAU71425.1"/>
    </source>
</evidence>
<keyword evidence="4" id="KW-0496">Mitochondrion</keyword>
<protein>
    <submittedName>
        <fullName evidence="4">Ribosomal protein S14</fullName>
    </submittedName>
</protein>
<geneLocation type="mitochondrion" evidence="4"/>
<name>A0A146I603_9EUKA</name>
<dbReference type="FunFam" id="1.10.287.1480:FF:000001">
    <property type="entry name" value="30S ribosomal protein S14"/>
    <property type="match status" value="1"/>
</dbReference>
<sequence length="99" mass="11669">MLKNIYRDQKRRSLFVKHESLRIVLKSIIYNQELPEEIRFAAQLELASLPKDSSKVRIRNRCVLTGRARGNYRLFKMSRIKFRELASMGMIPGITKASW</sequence>
<dbReference type="EMBL" id="AP015014">
    <property type="protein sequence ID" value="BAU71425.1"/>
    <property type="molecule type" value="Genomic_DNA"/>
</dbReference>
<dbReference type="SUPFAM" id="SSF57716">
    <property type="entry name" value="Glucocorticoid receptor-like (DNA-binding domain)"/>
    <property type="match status" value="1"/>
</dbReference>
<dbReference type="GeneID" id="27217983"/>
<keyword evidence="2 4" id="KW-0689">Ribosomal protein</keyword>
<dbReference type="GO" id="GO:0005763">
    <property type="term" value="C:mitochondrial small ribosomal subunit"/>
    <property type="evidence" value="ECO:0007669"/>
    <property type="project" value="TreeGrafter"/>
</dbReference>
<dbReference type="PANTHER" id="PTHR19836:SF19">
    <property type="entry name" value="SMALL RIBOSOMAL SUBUNIT PROTEIN US14M"/>
    <property type="match status" value="1"/>
</dbReference>
<dbReference type="NCBIfam" id="NF006477">
    <property type="entry name" value="PRK08881.1"/>
    <property type="match status" value="1"/>
</dbReference>
<dbReference type="AlphaFoldDB" id="A0A146I603"/>
<evidence type="ECO:0000256" key="3">
    <source>
        <dbReference type="ARBA" id="ARBA00023274"/>
    </source>
</evidence>
<dbReference type="GO" id="GO:0003735">
    <property type="term" value="F:structural constituent of ribosome"/>
    <property type="evidence" value="ECO:0007669"/>
    <property type="project" value="InterPro"/>
</dbReference>
<dbReference type="InterPro" id="IPR018271">
    <property type="entry name" value="Ribosomal_uS14_CS"/>
</dbReference>
<evidence type="ECO:0000256" key="2">
    <source>
        <dbReference type="ARBA" id="ARBA00022980"/>
    </source>
</evidence>
<accession>A0A146I603</accession>
<proteinExistence type="inferred from homology"/>
<dbReference type="Pfam" id="PF00253">
    <property type="entry name" value="Ribosomal_S14"/>
    <property type="match status" value="1"/>
</dbReference>
<dbReference type="RefSeq" id="YP_009245574.1">
    <property type="nucleotide sequence ID" value="NC_029886.1"/>
</dbReference>
<gene>
    <name evidence="4" type="primary">rps14</name>
</gene>
<comment type="similarity">
    <text evidence="1">Belongs to the universal ribosomal protein uS14 family.</text>
</comment>
<keyword evidence="3" id="KW-0687">Ribonucleoprotein</keyword>